<gene>
    <name evidence="1" type="ORF">E5329_15990</name>
</gene>
<proteinExistence type="predicted"/>
<evidence type="ECO:0000313" key="1">
    <source>
        <dbReference type="EMBL" id="TGY95165.1"/>
    </source>
</evidence>
<keyword evidence="2" id="KW-1185">Reference proteome</keyword>
<dbReference type="Proteomes" id="UP000304953">
    <property type="component" value="Unassembled WGS sequence"/>
</dbReference>
<protein>
    <submittedName>
        <fullName evidence="1">M42 family peptidase</fullName>
    </submittedName>
</protein>
<accession>A0AC61RTN5</accession>
<organism evidence="1 2">
    <name type="scientific">Petralouisia muris</name>
    <dbReference type="NCBI Taxonomy" id="3032872"/>
    <lineage>
        <taxon>Bacteria</taxon>
        <taxon>Bacillati</taxon>
        <taxon>Bacillota</taxon>
        <taxon>Clostridia</taxon>
        <taxon>Lachnospirales</taxon>
        <taxon>Lachnospiraceae</taxon>
        <taxon>Petralouisia</taxon>
    </lineage>
</organism>
<name>A0AC61RTN5_9FIRM</name>
<reference evidence="1" key="1">
    <citation type="submission" date="2019-04" db="EMBL/GenBank/DDBJ databases">
        <title>Microbes associate with the intestines of laboratory mice.</title>
        <authorList>
            <person name="Navarre W."/>
            <person name="Wong E."/>
            <person name="Huang K."/>
            <person name="Tropini C."/>
            <person name="Ng K."/>
            <person name="Yu B."/>
        </authorList>
    </citation>
    <scope>NUCLEOTIDE SEQUENCE</scope>
    <source>
        <strain evidence="1">NM01_1-7b</strain>
    </source>
</reference>
<dbReference type="EMBL" id="SRYA01000033">
    <property type="protein sequence ID" value="TGY95165.1"/>
    <property type="molecule type" value="Genomic_DNA"/>
</dbReference>
<sequence>MNEHFLNHILSEISVSGCEGPVQETIKSYMKDYADTIQEDEIGDVICILNPESSTKIMLSAHADEIGAIISNITEKGRLQVVNRGGIIPFTYPGQQVMILTKQGMVYGAVEARREFFDNKELTAKDFLIDIGAKTKEEALTQVSLGDAVALDTHIRPMMNGRFTARALDDRLGVFIIMEALRRAKEKGCTAGVYAASTVGEETTKNGAYWCSSRINPNLAVVVDVTYCSDYGDKETSEAGTVTLGGGPVLCNSPTVTQKLNRKMENCAANMQISIQTEAASGLTYTDGDKIHFTNQGIPIVLVSIPLRYMHTPAEVADKKDVEDCIELIAEFLCQY</sequence>
<comment type="caution">
    <text evidence="1">The sequence shown here is derived from an EMBL/GenBank/DDBJ whole genome shotgun (WGS) entry which is preliminary data.</text>
</comment>
<evidence type="ECO:0000313" key="2">
    <source>
        <dbReference type="Proteomes" id="UP000304953"/>
    </source>
</evidence>